<accession>A0A2U1PMW9</accession>
<dbReference type="EMBL" id="PKPP01000946">
    <property type="protein sequence ID" value="PWA87108.1"/>
    <property type="molecule type" value="Genomic_DNA"/>
</dbReference>
<name>A0A2U1PMW9_ARTAN</name>
<keyword evidence="1" id="KW-0812">Transmembrane</keyword>
<organism evidence="2 3">
    <name type="scientific">Artemisia annua</name>
    <name type="common">Sweet wormwood</name>
    <dbReference type="NCBI Taxonomy" id="35608"/>
    <lineage>
        <taxon>Eukaryota</taxon>
        <taxon>Viridiplantae</taxon>
        <taxon>Streptophyta</taxon>
        <taxon>Embryophyta</taxon>
        <taxon>Tracheophyta</taxon>
        <taxon>Spermatophyta</taxon>
        <taxon>Magnoliopsida</taxon>
        <taxon>eudicotyledons</taxon>
        <taxon>Gunneridae</taxon>
        <taxon>Pentapetalae</taxon>
        <taxon>asterids</taxon>
        <taxon>campanulids</taxon>
        <taxon>Asterales</taxon>
        <taxon>Asteraceae</taxon>
        <taxon>Asteroideae</taxon>
        <taxon>Anthemideae</taxon>
        <taxon>Artemisiinae</taxon>
        <taxon>Artemisia</taxon>
    </lineage>
</organism>
<sequence length="226" mass="24671">MLKAGNNWLKLGLAKLNVILDSLGHAICILLLSDLSVILLILLEFYWISLGAFLAVLLILPVSLLSPFPVGLNALFSRGHKRASLARIYALWNATSISNICDSLWIFVVPDIRRAECVAKQEDLYRELLILDKLEEDDQQKHQGVAKSVPTPKVDDAAPSLQNKMGPAGLALHYANIVLQIDSIDVAESRGTLTDIGVKSPNIEGSCGSRKARVVALTNKKLLGIR</sequence>
<keyword evidence="3" id="KW-1185">Reference proteome</keyword>
<protein>
    <submittedName>
        <fullName evidence="2">Uncharacterized protein</fullName>
    </submittedName>
</protein>
<comment type="caution">
    <text evidence="2">The sequence shown here is derived from an EMBL/GenBank/DDBJ whole genome shotgun (WGS) entry which is preliminary data.</text>
</comment>
<keyword evidence="1" id="KW-0472">Membrane</keyword>
<dbReference type="PANTHER" id="PTHR31513">
    <property type="entry name" value="EPHRIN TYPE-B RECEPTOR"/>
    <property type="match status" value="1"/>
</dbReference>
<dbReference type="STRING" id="35608.A0A2U1PMW9"/>
<dbReference type="PANTHER" id="PTHR31513:SF2">
    <property type="entry name" value="MRAZ"/>
    <property type="match status" value="1"/>
</dbReference>
<feature type="transmembrane region" description="Helical" evidence="1">
    <location>
        <begin position="53"/>
        <end position="76"/>
    </location>
</feature>
<proteinExistence type="predicted"/>
<evidence type="ECO:0000313" key="3">
    <source>
        <dbReference type="Proteomes" id="UP000245207"/>
    </source>
</evidence>
<evidence type="ECO:0000313" key="2">
    <source>
        <dbReference type="EMBL" id="PWA87108.1"/>
    </source>
</evidence>
<dbReference type="AlphaFoldDB" id="A0A2U1PMW9"/>
<gene>
    <name evidence="2" type="ORF">CTI12_AA136370</name>
</gene>
<keyword evidence="1" id="KW-1133">Transmembrane helix</keyword>
<evidence type="ECO:0000256" key="1">
    <source>
        <dbReference type="SAM" id="Phobius"/>
    </source>
</evidence>
<dbReference type="Proteomes" id="UP000245207">
    <property type="component" value="Unassembled WGS sequence"/>
</dbReference>
<feature type="transmembrane region" description="Helical" evidence="1">
    <location>
        <begin position="23"/>
        <end position="47"/>
    </location>
</feature>
<reference evidence="2 3" key="1">
    <citation type="journal article" date="2018" name="Mol. Plant">
        <title>The genome of Artemisia annua provides insight into the evolution of Asteraceae family and artemisinin biosynthesis.</title>
        <authorList>
            <person name="Shen Q."/>
            <person name="Zhang L."/>
            <person name="Liao Z."/>
            <person name="Wang S."/>
            <person name="Yan T."/>
            <person name="Shi P."/>
            <person name="Liu M."/>
            <person name="Fu X."/>
            <person name="Pan Q."/>
            <person name="Wang Y."/>
            <person name="Lv Z."/>
            <person name="Lu X."/>
            <person name="Zhang F."/>
            <person name="Jiang W."/>
            <person name="Ma Y."/>
            <person name="Chen M."/>
            <person name="Hao X."/>
            <person name="Li L."/>
            <person name="Tang Y."/>
            <person name="Lv G."/>
            <person name="Zhou Y."/>
            <person name="Sun X."/>
            <person name="Brodelius P.E."/>
            <person name="Rose J.K.C."/>
            <person name="Tang K."/>
        </authorList>
    </citation>
    <scope>NUCLEOTIDE SEQUENCE [LARGE SCALE GENOMIC DNA]</scope>
    <source>
        <strain evidence="3">cv. Huhao1</strain>
        <tissue evidence="2">Leaf</tissue>
    </source>
</reference>